<dbReference type="PANTHER" id="PTHR30383">
    <property type="entry name" value="THIOESTERASE 1/PROTEASE 1/LYSOPHOSPHOLIPASE L1"/>
    <property type="match status" value="1"/>
</dbReference>
<sequence>MGQIKDLGRWAWRKYAQNGNSASGFNQTKHEDIFAFVDATEAALSSAVNGLMVGNAAVFATRSALFGDLAHPSQTLGVVYNDGNAAYNGVYVKSGSSGSGSWSLTGLVLPSAFSAALADVETKTVPLWGHMTNIASAASTDLASVSSDAVSVTGGTTITSFGIANDGVEKLVRFNQALTLTYNATSMILPGGANMAVAAGDIGIFRSIGSGNWRCISFLRNSGKALAAPARSEIAELATVWTYGSNIASAATMDLAAAEFFNVTGTAVVASLGPAPLGTRRTLYFTSVGLTLTHNATSLLLPGGANIVTTSGDVAEFVCVNAAGNWRCVSYQRSSGKPLVLPNAADVGLGNIDNTADAEKPVSTAQAAAIGTASAGAAADISLSSGQALVPIDAIIGILTRAGIDVSDSDKAALLAAPPVLALDFANGASLAVARADTGTLTGKNRRLKPGVIGIGRSTCDPLTGELVGLLLENNRGNLWSYSDDVSAGQWSKGNCAVEQGTAEVVDPSGGHEAAKWTENIATGNHQIFRSAPAFAALEADTVFTEWRIYKAGTRSRVMLTAAGKQAVFDLTTGNVHGIYTTTSAYCRKLRDGWVLCAMIFPVPAGSTTYTIYERMVTTAQVTSYAGDGASYLYRYHADGGQRGYVQQLVKTGSAAAALADEQAAIDVGGWLRKGAASLVVTARAPLGTDCTVLQLDDGTESNRIRLYRMVDSTCRLLVTAGGVQIANLDLGAWADDTDRSLALSFRTGGLAWAVNGKAVVTAALSGFPAGIETLRLGRNSASGSGAVIIRTIEGHARGLSDGELVARATRRPDGRIAAYGDSITAGNATGVTDGYDYPAILERLLQRPVFNGGVGGETSAQIKTRLLADDDRKNWVFVIGAGRNDGNAQAAILANIAAMVADLPYGGRYLILSVPYAADASQAEIDYVGAINAALASAYGNRFVAIDWSTVTRVSDHLHPDDAGNAVIAAALASKVGLFGF</sequence>
<dbReference type="Gene3D" id="3.40.50.1110">
    <property type="entry name" value="SGNH hydrolase"/>
    <property type="match status" value="1"/>
</dbReference>
<feature type="domain" description="SGNH hydrolase-type esterase" evidence="1">
    <location>
        <begin position="819"/>
        <end position="967"/>
    </location>
</feature>
<evidence type="ECO:0000313" key="3">
    <source>
        <dbReference type="Proteomes" id="UP000759443"/>
    </source>
</evidence>
<proteinExistence type="predicted"/>
<protein>
    <submittedName>
        <fullName evidence="2">Lysophospholipase L1-like esterase</fullName>
    </submittedName>
</protein>
<dbReference type="Proteomes" id="UP000759443">
    <property type="component" value="Unassembled WGS sequence"/>
</dbReference>
<dbReference type="InterPro" id="IPR051532">
    <property type="entry name" value="Ester_Hydrolysis_Enzymes"/>
</dbReference>
<gene>
    <name evidence="2" type="ORF">J2Z17_001123</name>
</gene>
<reference evidence="2 3" key="1">
    <citation type="submission" date="2021-03" db="EMBL/GenBank/DDBJ databases">
        <title>Genomic Encyclopedia of Type Strains, Phase IV (KMG-IV): sequencing the most valuable type-strain genomes for metagenomic binning, comparative biology and taxonomic classification.</title>
        <authorList>
            <person name="Goeker M."/>
        </authorList>
    </citation>
    <scope>NUCLEOTIDE SEQUENCE [LARGE SCALE GENOMIC DNA]</scope>
    <source>
        <strain evidence="2 3">DSM 21600</strain>
    </source>
</reference>
<dbReference type="InterPro" id="IPR036514">
    <property type="entry name" value="SGNH_hydro_sf"/>
</dbReference>
<dbReference type="InterPro" id="IPR013830">
    <property type="entry name" value="SGNH_hydro"/>
</dbReference>
<organism evidence="2 3">
    <name type="scientific">Rhizobium halophytocola</name>
    <dbReference type="NCBI Taxonomy" id="735519"/>
    <lineage>
        <taxon>Bacteria</taxon>
        <taxon>Pseudomonadati</taxon>
        <taxon>Pseudomonadota</taxon>
        <taxon>Alphaproteobacteria</taxon>
        <taxon>Hyphomicrobiales</taxon>
        <taxon>Rhizobiaceae</taxon>
        <taxon>Rhizobium/Agrobacterium group</taxon>
        <taxon>Rhizobium</taxon>
    </lineage>
</organism>
<evidence type="ECO:0000313" key="2">
    <source>
        <dbReference type="EMBL" id="MBP1849702.1"/>
    </source>
</evidence>
<accession>A0ABS4DVI5</accession>
<dbReference type="CDD" id="cd00229">
    <property type="entry name" value="SGNH_hydrolase"/>
    <property type="match status" value="1"/>
</dbReference>
<name>A0ABS4DVI5_9HYPH</name>
<evidence type="ECO:0000259" key="1">
    <source>
        <dbReference type="Pfam" id="PF13472"/>
    </source>
</evidence>
<dbReference type="EMBL" id="JAGGJU010000003">
    <property type="protein sequence ID" value="MBP1849702.1"/>
    <property type="molecule type" value="Genomic_DNA"/>
</dbReference>
<dbReference type="Pfam" id="PF13472">
    <property type="entry name" value="Lipase_GDSL_2"/>
    <property type="match status" value="1"/>
</dbReference>
<keyword evidence="3" id="KW-1185">Reference proteome</keyword>
<dbReference type="SUPFAM" id="SSF52266">
    <property type="entry name" value="SGNH hydrolase"/>
    <property type="match status" value="1"/>
</dbReference>
<comment type="caution">
    <text evidence="2">The sequence shown here is derived from an EMBL/GenBank/DDBJ whole genome shotgun (WGS) entry which is preliminary data.</text>
</comment>
<dbReference type="RefSeq" id="WP_209943044.1">
    <property type="nucleotide sequence ID" value="NZ_JAGGJU010000003.1"/>
</dbReference>
<dbReference type="PANTHER" id="PTHR30383:SF5">
    <property type="entry name" value="SGNH HYDROLASE-TYPE ESTERASE DOMAIN-CONTAINING PROTEIN"/>
    <property type="match status" value="1"/>
</dbReference>